<evidence type="ECO:0000256" key="2">
    <source>
        <dbReference type="SAM" id="Phobius"/>
    </source>
</evidence>
<dbReference type="AlphaFoldDB" id="A0A8C5ABR4"/>
<protein>
    <recommendedName>
        <fullName evidence="3">SAM domain-containing protein</fullName>
    </recommendedName>
</protein>
<sequence>MSLNIPVNVTNPHHIPAFCLLLCLFFIIYFISLFLIFLIIFARQQDMLRKQNLARLEISAELLRQKELESLHQRGAGRLLTSDLLGGGLAPDHPALRSLHDVPEGHPLREELARRSNAMLLLRPGGPPPGPLPPGAPASSSSHKDRTGERGRGGEEEEEEEEERDEEMKESDSDADDEDDESRRGGAGGRAPREAGPESRSKGARETGEGPGRAAGPGSPSRHLFPGGLPPGLLPPLHGLHGALPFGFPYAAPYFHTGSMGGLFPDGEDPGHEDPGQWSVEDVCGFISSLAGCAEYAQVFREHAIDGETLALLTEEHLLSTLGLKLAPALRIRLQRGRGTPAPPPDTPLSLAMAHPALRPASSSSSPGASSSPFGGGPAPHGRSTPKQENGPAGGRYRESKTPS</sequence>
<keyword evidence="2" id="KW-1133">Transmembrane helix</keyword>
<dbReference type="GO" id="GO:0005634">
    <property type="term" value="C:nucleus"/>
    <property type="evidence" value="ECO:0007669"/>
    <property type="project" value="TreeGrafter"/>
</dbReference>
<dbReference type="OMA" id="NEAMKPQ"/>
<feature type="compositionally biased region" description="Low complexity" evidence="1">
    <location>
        <begin position="360"/>
        <end position="373"/>
    </location>
</feature>
<dbReference type="PANTHER" id="PTHR12247">
    <property type="entry name" value="POLYCOMB GROUP PROTEIN"/>
    <property type="match status" value="1"/>
</dbReference>
<reference evidence="4" key="2">
    <citation type="submission" date="2025-08" db="UniProtKB">
        <authorList>
            <consortium name="Ensembl"/>
        </authorList>
    </citation>
    <scope>IDENTIFICATION</scope>
</reference>
<evidence type="ECO:0000259" key="3">
    <source>
        <dbReference type="PROSITE" id="PS50105"/>
    </source>
</evidence>
<dbReference type="GeneTree" id="ENSGT00940000160830"/>
<dbReference type="InterPro" id="IPR050548">
    <property type="entry name" value="PcG_chromatin_remod_factors"/>
</dbReference>
<feature type="domain" description="SAM" evidence="3">
    <location>
        <begin position="278"/>
        <end position="324"/>
    </location>
</feature>
<evidence type="ECO:0000256" key="1">
    <source>
        <dbReference type="SAM" id="MobiDB-lite"/>
    </source>
</evidence>
<reference evidence="4" key="1">
    <citation type="submission" date="2019-07" db="EMBL/GenBank/DDBJ databases">
        <authorList>
            <consortium name="Wellcome Sanger Institute Data Sharing"/>
        </authorList>
    </citation>
    <scope>NUCLEOTIDE SEQUENCE [LARGE SCALE GENOMIC DNA]</scope>
</reference>
<evidence type="ECO:0000313" key="4">
    <source>
        <dbReference type="Ensembl" id="ENSGMOP00000027551.1"/>
    </source>
</evidence>
<proteinExistence type="predicted"/>
<organism evidence="4 5">
    <name type="scientific">Gadus morhua</name>
    <name type="common">Atlantic cod</name>
    <dbReference type="NCBI Taxonomy" id="8049"/>
    <lineage>
        <taxon>Eukaryota</taxon>
        <taxon>Metazoa</taxon>
        <taxon>Chordata</taxon>
        <taxon>Craniata</taxon>
        <taxon>Vertebrata</taxon>
        <taxon>Euteleostomi</taxon>
        <taxon>Actinopterygii</taxon>
        <taxon>Neopterygii</taxon>
        <taxon>Teleostei</taxon>
        <taxon>Neoteleostei</taxon>
        <taxon>Acanthomorphata</taxon>
        <taxon>Zeiogadaria</taxon>
        <taxon>Gadariae</taxon>
        <taxon>Gadiformes</taxon>
        <taxon>Gadoidei</taxon>
        <taxon>Gadidae</taxon>
        <taxon>Gadus</taxon>
    </lineage>
</organism>
<dbReference type="GO" id="GO:0042393">
    <property type="term" value="F:histone binding"/>
    <property type="evidence" value="ECO:0007669"/>
    <property type="project" value="TreeGrafter"/>
</dbReference>
<dbReference type="Gene3D" id="1.10.150.50">
    <property type="entry name" value="Transcription Factor, Ets-1"/>
    <property type="match status" value="1"/>
</dbReference>
<feature type="region of interest" description="Disordered" evidence="1">
    <location>
        <begin position="336"/>
        <end position="404"/>
    </location>
</feature>
<name>A0A8C5ABR4_GADMO</name>
<feature type="transmembrane region" description="Helical" evidence="2">
    <location>
        <begin position="15"/>
        <end position="41"/>
    </location>
</feature>
<evidence type="ECO:0000313" key="5">
    <source>
        <dbReference type="Proteomes" id="UP000694546"/>
    </source>
</evidence>
<dbReference type="GO" id="GO:0045892">
    <property type="term" value="P:negative regulation of DNA-templated transcription"/>
    <property type="evidence" value="ECO:0007669"/>
    <property type="project" value="TreeGrafter"/>
</dbReference>
<dbReference type="GO" id="GO:0003682">
    <property type="term" value="F:chromatin binding"/>
    <property type="evidence" value="ECO:0007669"/>
    <property type="project" value="TreeGrafter"/>
</dbReference>
<keyword evidence="2" id="KW-0472">Membrane</keyword>
<keyword evidence="2" id="KW-0812">Transmembrane</keyword>
<dbReference type="Pfam" id="PF00536">
    <property type="entry name" value="SAM_1"/>
    <property type="match status" value="1"/>
</dbReference>
<feature type="region of interest" description="Disordered" evidence="1">
    <location>
        <begin position="120"/>
        <end position="230"/>
    </location>
</feature>
<dbReference type="PANTHER" id="PTHR12247:SF89">
    <property type="entry name" value="STERILE ALPHA MOTIF DOMAIN-CONTAINING PROTEIN 7"/>
    <property type="match status" value="1"/>
</dbReference>
<feature type="compositionally biased region" description="Basic and acidic residues" evidence="1">
    <location>
        <begin position="142"/>
        <end position="154"/>
    </location>
</feature>
<accession>A0A8C5ABR4</accession>
<dbReference type="Ensembl" id="ENSGMOT00000024853.1">
    <property type="protein sequence ID" value="ENSGMOP00000027551.1"/>
    <property type="gene ID" value="ENSGMOG00000036935.1"/>
</dbReference>
<dbReference type="InterPro" id="IPR001660">
    <property type="entry name" value="SAM"/>
</dbReference>
<dbReference type="InterPro" id="IPR013761">
    <property type="entry name" value="SAM/pointed_sf"/>
</dbReference>
<dbReference type="Proteomes" id="UP000694546">
    <property type="component" value="Chromosome 1"/>
</dbReference>
<reference evidence="4" key="3">
    <citation type="submission" date="2025-09" db="UniProtKB">
        <authorList>
            <consortium name="Ensembl"/>
        </authorList>
    </citation>
    <scope>IDENTIFICATION</scope>
</reference>
<dbReference type="SUPFAM" id="SSF47769">
    <property type="entry name" value="SAM/Pointed domain"/>
    <property type="match status" value="1"/>
</dbReference>
<feature type="compositionally biased region" description="Basic and acidic residues" evidence="1">
    <location>
        <begin position="191"/>
        <end position="208"/>
    </location>
</feature>
<feature type="compositionally biased region" description="Low complexity" evidence="1">
    <location>
        <begin position="216"/>
        <end position="227"/>
    </location>
</feature>
<feature type="compositionally biased region" description="Pro residues" evidence="1">
    <location>
        <begin position="125"/>
        <end position="136"/>
    </location>
</feature>
<keyword evidence="5" id="KW-1185">Reference proteome</keyword>
<feature type="compositionally biased region" description="Acidic residues" evidence="1">
    <location>
        <begin position="155"/>
        <end position="165"/>
    </location>
</feature>
<dbReference type="PROSITE" id="PS50105">
    <property type="entry name" value="SAM_DOMAIN"/>
    <property type="match status" value="1"/>
</dbReference>